<dbReference type="PANTHER" id="PTHR31662:SF104">
    <property type="entry name" value="LISH DOMAIN-CONTAINING PROTEIN C1711.05-LIKE"/>
    <property type="match status" value="1"/>
</dbReference>
<dbReference type="GO" id="GO:0005634">
    <property type="term" value="C:nucleus"/>
    <property type="evidence" value="ECO:0007669"/>
    <property type="project" value="TreeGrafter"/>
</dbReference>
<comment type="caution">
    <text evidence="5">The sequence shown here is derived from an EMBL/GenBank/DDBJ whole genome shotgun (WGS) entry which is preliminary data.</text>
</comment>
<evidence type="ECO:0000259" key="4">
    <source>
        <dbReference type="Pfam" id="PF22757"/>
    </source>
</evidence>
<dbReference type="InterPro" id="IPR053932">
    <property type="entry name" value="GeBP-like_DBD"/>
</dbReference>
<reference evidence="5" key="1">
    <citation type="submission" date="2020-01" db="EMBL/GenBank/DDBJ databases">
        <authorList>
            <person name="Mishra B."/>
        </authorList>
    </citation>
    <scope>NUCLEOTIDE SEQUENCE [LARGE SCALE GENOMIC DNA]</scope>
</reference>
<dbReference type="Pfam" id="PF04504">
    <property type="entry name" value="GeBP-like_DBD"/>
    <property type="match status" value="1"/>
</dbReference>
<comment type="similarity">
    <text evidence="1">Belongs to the GeBP family.</text>
</comment>
<keyword evidence="6" id="KW-1185">Reference proteome</keyword>
<feature type="compositionally biased region" description="Basic and acidic residues" evidence="2">
    <location>
        <begin position="16"/>
        <end position="25"/>
    </location>
</feature>
<sequence length="292" mass="33453">MSPKEKPPPSVDEEKEEPKGTHEKLVFTTPTQSPAASLDIAETETQENEETASKKRPQEEGSPSGDVNTKRVKAEENTNSRFQWSEEDEIVLLQEIKTFGSDPLKSRSIFYDLVESKISFQFTLDKLKQKFREKEKQKKKIFHTPHNKMRYEMAKEIWGSILEEEEEKKKNLAIKTNGGEDWFEKSFLLGSCASFGLGEKGVKEGWSLVSAERKDKIQEELRLSVAEEIRSMKRKSSLVSEVLLQLLKLQVRVFLDLIGFRLAPEGTHQGATKWTHPKNYHTAYSEFGVPSD</sequence>
<dbReference type="Proteomes" id="UP000467841">
    <property type="component" value="Unassembled WGS sequence"/>
</dbReference>
<evidence type="ECO:0000256" key="2">
    <source>
        <dbReference type="SAM" id="MobiDB-lite"/>
    </source>
</evidence>
<evidence type="ECO:0000256" key="1">
    <source>
        <dbReference type="ARBA" id="ARBA00010820"/>
    </source>
</evidence>
<evidence type="ECO:0000313" key="6">
    <source>
        <dbReference type="Proteomes" id="UP000467841"/>
    </source>
</evidence>
<dbReference type="GO" id="GO:0006355">
    <property type="term" value="P:regulation of DNA-templated transcription"/>
    <property type="evidence" value="ECO:0007669"/>
    <property type="project" value="InterPro"/>
</dbReference>
<name>A0A6D2KRS1_9BRAS</name>
<feature type="region of interest" description="Disordered" evidence="2">
    <location>
        <begin position="1"/>
        <end position="78"/>
    </location>
</feature>
<protein>
    <submittedName>
        <fullName evidence="5">Uncharacterized protein</fullName>
    </submittedName>
</protein>
<feature type="domain" description="Glabrous enhancer-binding protein-like DBD" evidence="3">
    <location>
        <begin position="83"/>
        <end position="159"/>
    </location>
</feature>
<dbReference type="InterPro" id="IPR053933">
    <property type="entry name" value="GeBP-like_C"/>
</dbReference>
<dbReference type="InterPro" id="IPR007592">
    <property type="entry name" value="GEBP"/>
</dbReference>
<organism evidence="5 6">
    <name type="scientific">Microthlaspi erraticum</name>
    <dbReference type="NCBI Taxonomy" id="1685480"/>
    <lineage>
        <taxon>Eukaryota</taxon>
        <taxon>Viridiplantae</taxon>
        <taxon>Streptophyta</taxon>
        <taxon>Embryophyta</taxon>
        <taxon>Tracheophyta</taxon>
        <taxon>Spermatophyta</taxon>
        <taxon>Magnoliopsida</taxon>
        <taxon>eudicotyledons</taxon>
        <taxon>Gunneridae</taxon>
        <taxon>Pentapetalae</taxon>
        <taxon>rosids</taxon>
        <taxon>malvids</taxon>
        <taxon>Brassicales</taxon>
        <taxon>Brassicaceae</taxon>
        <taxon>Coluteocarpeae</taxon>
        <taxon>Microthlaspi</taxon>
    </lineage>
</organism>
<gene>
    <name evidence="5" type="ORF">MERR_LOCUS42261</name>
</gene>
<dbReference type="Pfam" id="PF22757">
    <property type="entry name" value="GeBP-like_C"/>
    <property type="match status" value="1"/>
</dbReference>
<feature type="compositionally biased region" description="Basic and acidic residues" evidence="2">
    <location>
        <begin position="68"/>
        <end position="78"/>
    </location>
</feature>
<proteinExistence type="inferred from homology"/>
<feature type="compositionally biased region" description="Acidic residues" evidence="2">
    <location>
        <begin position="41"/>
        <end position="50"/>
    </location>
</feature>
<dbReference type="PANTHER" id="PTHR31662">
    <property type="entry name" value="BNAANNG10740D PROTEIN-RELATED"/>
    <property type="match status" value="1"/>
</dbReference>
<feature type="domain" description="Glabrous enhancer-binding protein-like C-terminal" evidence="4">
    <location>
        <begin position="181"/>
        <end position="242"/>
    </location>
</feature>
<evidence type="ECO:0000313" key="5">
    <source>
        <dbReference type="EMBL" id="CAA7055025.1"/>
    </source>
</evidence>
<dbReference type="OrthoDB" id="661680at2759"/>
<dbReference type="EMBL" id="CACVBM020001606">
    <property type="protein sequence ID" value="CAA7055025.1"/>
    <property type="molecule type" value="Genomic_DNA"/>
</dbReference>
<dbReference type="AlphaFoldDB" id="A0A6D2KRS1"/>
<accession>A0A6D2KRS1</accession>
<evidence type="ECO:0000259" key="3">
    <source>
        <dbReference type="Pfam" id="PF04504"/>
    </source>
</evidence>